<evidence type="ECO:0000313" key="5">
    <source>
        <dbReference type="Proteomes" id="UP000480556"/>
    </source>
</evidence>
<evidence type="ECO:0000256" key="1">
    <source>
        <dbReference type="SAM" id="Phobius"/>
    </source>
</evidence>
<feature type="transmembrane region" description="Helical" evidence="1">
    <location>
        <begin position="107"/>
        <end position="125"/>
    </location>
</feature>
<dbReference type="EMBL" id="WITK01000002">
    <property type="protein sequence ID" value="MQW91178.1"/>
    <property type="molecule type" value="Genomic_DNA"/>
</dbReference>
<accession>A0A5Q0P4D0</accession>
<keyword evidence="4" id="KW-1185">Reference proteome</keyword>
<dbReference type="PANTHER" id="PTHR35804">
    <property type="entry name" value="LYSINE EXPORTER LYSO"/>
    <property type="match status" value="1"/>
</dbReference>
<evidence type="ECO:0000313" key="4">
    <source>
        <dbReference type="Proteomes" id="UP000327478"/>
    </source>
</evidence>
<dbReference type="PANTHER" id="PTHR35804:SF1">
    <property type="entry name" value="LYSINE EXPORTER LYSO"/>
    <property type="match status" value="1"/>
</dbReference>
<keyword evidence="1" id="KW-1133">Transmembrane helix</keyword>
<name>A0A5Q0P4D0_9GAMM</name>
<dbReference type="InterPro" id="IPR005642">
    <property type="entry name" value="LysO"/>
</dbReference>
<dbReference type="GO" id="GO:0015661">
    <property type="term" value="F:L-lysine efflux transmembrane transporter activity"/>
    <property type="evidence" value="ECO:0007669"/>
    <property type="project" value="InterPro"/>
</dbReference>
<dbReference type="EMBL" id="CP045650">
    <property type="protein sequence ID" value="QGA11270.1"/>
    <property type="molecule type" value="Genomic_DNA"/>
</dbReference>
<organism evidence="2 5">
    <name type="scientific">Acinetobacter wanghuae</name>
    <dbReference type="NCBI Taxonomy" id="2662362"/>
    <lineage>
        <taxon>Bacteria</taxon>
        <taxon>Pseudomonadati</taxon>
        <taxon>Pseudomonadota</taxon>
        <taxon>Gammaproteobacteria</taxon>
        <taxon>Moraxellales</taxon>
        <taxon>Moraxellaceae</taxon>
        <taxon>Acinetobacter</taxon>
    </lineage>
</organism>
<protein>
    <submittedName>
        <fullName evidence="2">DUF340 domain-containing protein</fullName>
    </submittedName>
</protein>
<proteinExistence type="predicted"/>
<dbReference type="Proteomes" id="UP000480556">
    <property type="component" value="Unassembled WGS sequence"/>
</dbReference>
<dbReference type="Pfam" id="PF03956">
    <property type="entry name" value="Lys_export"/>
    <property type="match status" value="1"/>
</dbReference>
<dbReference type="GO" id="GO:0005886">
    <property type="term" value="C:plasma membrane"/>
    <property type="evidence" value="ECO:0007669"/>
    <property type="project" value="TreeGrafter"/>
</dbReference>
<reference evidence="4 5" key="1">
    <citation type="submission" date="2019-10" db="EMBL/GenBank/DDBJ databases">
        <authorList>
            <person name="Dong K."/>
        </authorList>
    </citation>
    <scope>NUCLEOTIDE SEQUENCE [LARGE SCALE GENOMIC DNA]</scope>
    <source>
        <strain evidence="4">dk386</strain>
        <strain evidence="3">Dk386</strain>
        <strain evidence="5">dk771</strain>
        <strain evidence="2">Dk771</strain>
    </source>
</reference>
<feature type="transmembrane region" description="Helical" evidence="1">
    <location>
        <begin position="232"/>
        <end position="249"/>
    </location>
</feature>
<feature type="transmembrane region" description="Helical" evidence="1">
    <location>
        <begin position="277"/>
        <end position="302"/>
    </location>
</feature>
<dbReference type="RefSeq" id="WP_153371662.1">
    <property type="nucleotide sequence ID" value="NZ_CP045650.1"/>
</dbReference>
<feature type="transmembrane region" description="Helical" evidence="1">
    <location>
        <begin position="168"/>
        <end position="189"/>
    </location>
</feature>
<evidence type="ECO:0000313" key="3">
    <source>
        <dbReference type="EMBL" id="QGA11270.1"/>
    </source>
</evidence>
<feature type="transmembrane region" description="Helical" evidence="1">
    <location>
        <begin position="137"/>
        <end position="156"/>
    </location>
</feature>
<feature type="transmembrane region" description="Helical" evidence="1">
    <location>
        <begin position="64"/>
        <end position="87"/>
    </location>
</feature>
<feature type="transmembrane region" description="Helical" evidence="1">
    <location>
        <begin position="31"/>
        <end position="52"/>
    </location>
</feature>
<evidence type="ECO:0000313" key="2">
    <source>
        <dbReference type="EMBL" id="MQW91178.1"/>
    </source>
</evidence>
<keyword evidence="1" id="KW-0472">Membrane</keyword>
<sequence>MQSFWLIFQLLFCLAFGFIFAKKFPSGLRKWCFKILPYFSYLLLITIAYEFSGLIQEIPHPIEILTTSISIAFVTSIGAFICCYLLFKWAGYLPTHGRVSSDLVLKSLINISYAFIALALGYLLYISFETMHFDVNVSTWHLLLVFMLLIGLDLAYSPLDRSWLNWKILLVPVGCIIGSFVGVLIYSFVNGDLKMKDLIMLSQGYGFYSMSGIVVTELKNAELGSIALMNDLFREIFAIILMYCLGWRYPRAAISAAGATAMDVTLPMVKQACGNDFIPHAMVSGFILSVLAPIAVSMLAVIS</sequence>
<gene>
    <name evidence="3" type="ORF">GFH30_07630</name>
    <name evidence="2" type="ORF">GHJ48_01975</name>
</gene>
<dbReference type="AlphaFoldDB" id="A0A5Q0P4D0"/>
<keyword evidence="1" id="KW-0812">Transmembrane</keyword>
<dbReference type="Proteomes" id="UP000327478">
    <property type="component" value="Chromosome"/>
</dbReference>